<evidence type="ECO:0000313" key="5">
    <source>
        <dbReference type="EMBL" id="AFZ66457.1"/>
    </source>
</evidence>
<dbReference type="AlphaFoldDB" id="K9ZZT5"/>
<protein>
    <submittedName>
        <fullName evidence="5">ABC-type branched-chain amino acid transport system, periplasmic component</fullName>
    </submittedName>
</protein>
<dbReference type="HOGENOM" id="CLU_027128_0_1_0"/>
<comment type="similarity">
    <text evidence="1">Belongs to the leucine-binding protein family.</text>
</comment>
<evidence type="ECO:0000256" key="1">
    <source>
        <dbReference type="ARBA" id="ARBA00010062"/>
    </source>
</evidence>
<proteinExistence type="inferred from homology"/>
<reference evidence="6" key="1">
    <citation type="submission" date="2012-03" db="EMBL/GenBank/DDBJ databases">
        <title>Complete sequence of chromosome of Deinococcus peraridilitoris DSM 19664.</title>
        <authorList>
            <person name="Lucas S."/>
            <person name="Copeland A."/>
            <person name="Lapidus A."/>
            <person name="Glavina del Rio T."/>
            <person name="Dalin E."/>
            <person name="Tice H."/>
            <person name="Bruce D."/>
            <person name="Goodwin L."/>
            <person name="Pitluck S."/>
            <person name="Peters L."/>
            <person name="Mikhailova N."/>
            <person name="Lu M."/>
            <person name="Kyrpides N."/>
            <person name="Mavromatis K."/>
            <person name="Ivanova N."/>
            <person name="Brettin T."/>
            <person name="Detter J.C."/>
            <person name="Han C."/>
            <person name="Larimer F."/>
            <person name="Land M."/>
            <person name="Hauser L."/>
            <person name="Markowitz V."/>
            <person name="Cheng J.-F."/>
            <person name="Hugenholtz P."/>
            <person name="Woyke T."/>
            <person name="Wu D."/>
            <person name="Pukall R."/>
            <person name="Steenblock K."/>
            <person name="Brambilla E."/>
            <person name="Klenk H.-P."/>
            <person name="Eisen J.A."/>
        </authorList>
    </citation>
    <scope>NUCLEOTIDE SEQUENCE [LARGE SCALE GENOMIC DNA]</scope>
    <source>
        <strain evidence="6">DSM 19664 / LMG 22246 / CIP 109416 / KR-200</strain>
    </source>
</reference>
<evidence type="ECO:0000256" key="2">
    <source>
        <dbReference type="ARBA" id="ARBA00022729"/>
    </source>
</evidence>
<sequence length="378" mass="40217">MKRLLLSALLAGTSMALADLNVGVIVSATGPAASLGIPERNTVALLPQTLSGQKVNYIILDDASDTTTAVTNARKLIQENKVDIIIGTTTTPASLAMIDVVAEAKVPMISLAASESIIAPVDPKRFWVFKTPQTDALMAAAIAQHMAANNVKTIGYIGFNDAYGEGWLKEIQKYAQQRGIRVVATEKFNRTDTSVTGQVLKIVSARPDAVLVGASGVPGVVPQKALKDRGFTGQIYQTHGVANPDFLRVGGRDVEGAILPAGPILVASQLPDANPNKKASLNYIKLYEDKYGAGTINTFGGHMWDAGLLLQKAVPSALKVARPGTAEFRAALRDSLENTRNVIGTHGIFNMGKDDHLGLNARARVMVTIENGTWKLLK</sequence>
<organism evidence="5 6">
    <name type="scientific">Deinococcus peraridilitoris (strain DSM 19664 / LMG 22246 / CIP 109416 / KR-200)</name>
    <dbReference type="NCBI Taxonomy" id="937777"/>
    <lineage>
        <taxon>Bacteria</taxon>
        <taxon>Thermotogati</taxon>
        <taxon>Deinococcota</taxon>
        <taxon>Deinococci</taxon>
        <taxon>Deinococcales</taxon>
        <taxon>Deinococcaceae</taxon>
        <taxon>Deinococcus</taxon>
    </lineage>
</organism>
<dbReference type="CDD" id="cd06333">
    <property type="entry name" value="PBP1_ABC_RPA1789-like"/>
    <property type="match status" value="1"/>
</dbReference>
<evidence type="ECO:0000259" key="4">
    <source>
        <dbReference type="Pfam" id="PF13458"/>
    </source>
</evidence>
<dbReference type="InterPro" id="IPR028082">
    <property type="entry name" value="Peripla_BP_I"/>
</dbReference>
<evidence type="ECO:0000256" key="3">
    <source>
        <dbReference type="SAM" id="SignalP"/>
    </source>
</evidence>
<keyword evidence="2 3" id="KW-0732">Signal</keyword>
<dbReference type="PANTHER" id="PTHR30483">
    <property type="entry name" value="LEUCINE-SPECIFIC-BINDING PROTEIN"/>
    <property type="match status" value="1"/>
</dbReference>
<dbReference type="eggNOG" id="COG0683">
    <property type="taxonomic scope" value="Bacteria"/>
</dbReference>
<dbReference type="PANTHER" id="PTHR30483:SF38">
    <property type="entry name" value="BLR7848 PROTEIN"/>
    <property type="match status" value="1"/>
</dbReference>
<dbReference type="InterPro" id="IPR051010">
    <property type="entry name" value="BCAA_transport"/>
</dbReference>
<evidence type="ECO:0000313" key="6">
    <source>
        <dbReference type="Proteomes" id="UP000010467"/>
    </source>
</evidence>
<dbReference type="RefSeq" id="WP_015234767.1">
    <property type="nucleotide sequence ID" value="NC_019793.1"/>
</dbReference>
<keyword evidence="6" id="KW-1185">Reference proteome</keyword>
<dbReference type="Proteomes" id="UP000010467">
    <property type="component" value="Chromosome"/>
</dbReference>
<dbReference type="EMBL" id="CP003382">
    <property type="protein sequence ID" value="AFZ66457.1"/>
    <property type="molecule type" value="Genomic_DNA"/>
</dbReference>
<dbReference type="InterPro" id="IPR028081">
    <property type="entry name" value="Leu-bd"/>
</dbReference>
<dbReference type="Gene3D" id="3.40.50.2300">
    <property type="match status" value="2"/>
</dbReference>
<dbReference type="SUPFAM" id="SSF53822">
    <property type="entry name" value="Periplasmic binding protein-like I"/>
    <property type="match status" value="1"/>
</dbReference>
<name>K9ZZT5_DEIPD</name>
<feature type="chain" id="PRO_5003939437" evidence="3">
    <location>
        <begin position="19"/>
        <end position="378"/>
    </location>
</feature>
<feature type="signal peptide" evidence="3">
    <location>
        <begin position="1"/>
        <end position="18"/>
    </location>
</feature>
<gene>
    <name evidence="5" type="ordered locus">Deipe_0886</name>
</gene>
<dbReference type="KEGG" id="dpd:Deipe_0886"/>
<dbReference type="Pfam" id="PF13458">
    <property type="entry name" value="Peripla_BP_6"/>
    <property type="match status" value="1"/>
</dbReference>
<dbReference type="STRING" id="937777.Deipe_0886"/>
<feature type="domain" description="Leucine-binding protein" evidence="4">
    <location>
        <begin position="21"/>
        <end position="357"/>
    </location>
</feature>
<dbReference type="PATRIC" id="fig|937777.3.peg.893"/>
<dbReference type="OrthoDB" id="9783240at2"/>
<accession>K9ZZT5</accession>